<proteinExistence type="predicted"/>
<evidence type="ECO:0000313" key="1">
    <source>
        <dbReference type="EMBL" id="KAI9922510.1"/>
    </source>
</evidence>
<accession>A0ACC0WUA5</accession>
<sequence>MLNPTIIREIVHLHRSGTPPKDIVDPINRRNVMINAIGVRNLVAKAQRKKLAGLTPMEALMKQLKEKEVVSTGRIDETTNTVLDMFFQTDSAEKLTKDFGDVLLIDATYKTNKYNMPLVHVVGIASTYESFSSLFALI</sequence>
<reference evidence="1 2" key="1">
    <citation type="journal article" date="2022" name="bioRxiv">
        <title>The genome of the oomycete Peronosclerospora sorghi, a cosmopolitan pathogen of maize and sorghum, is inflated with dispersed pseudogenes.</title>
        <authorList>
            <person name="Fletcher K."/>
            <person name="Martin F."/>
            <person name="Isakeit T."/>
            <person name="Cavanaugh K."/>
            <person name="Magill C."/>
            <person name="Michelmore R."/>
        </authorList>
    </citation>
    <scope>NUCLEOTIDE SEQUENCE [LARGE SCALE GENOMIC DNA]</scope>
    <source>
        <strain evidence="1">P6</strain>
    </source>
</reference>
<dbReference type="EMBL" id="CM047580">
    <property type="protein sequence ID" value="KAI9922510.1"/>
    <property type="molecule type" value="Genomic_DNA"/>
</dbReference>
<organism evidence="1 2">
    <name type="scientific">Peronosclerospora sorghi</name>
    <dbReference type="NCBI Taxonomy" id="230839"/>
    <lineage>
        <taxon>Eukaryota</taxon>
        <taxon>Sar</taxon>
        <taxon>Stramenopiles</taxon>
        <taxon>Oomycota</taxon>
        <taxon>Peronosporomycetes</taxon>
        <taxon>Peronosporales</taxon>
        <taxon>Peronosporaceae</taxon>
        <taxon>Peronosclerospora</taxon>
    </lineage>
</organism>
<dbReference type="Proteomes" id="UP001163321">
    <property type="component" value="Chromosome 1"/>
</dbReference>
<protein>
    <submittedName>
        <fullName evidence="1">Uncharacterized protein</fullName>
    </submittedName>
</protein>
<comment type="caution">
    <text evidence="1">The sequence shown here is derived from an EMBL/GenBank/DDBJ whole genome shotgun (WGS) entry which is preliminary data.</text>
</comment>
<keyword evidence="2" id="KW-1185">Reference proteome</keyword>
<name>A0ACC0WUA5_9STRA</name>
<gene>
    <name evidence="1" type="ORF">PsorP6_000932</name>
</gene>
<evidence type="ECO:0000313" key="2">
    <source>
        <dbReference type="Proteomes" id="UP001163321"/>
    </source>
</evidence>